<evidence type="ECO:0000256" key="1">
    <source>
        <dbReference type="ARBA" id="ARBA00022500"/>
    </source>
</evidence>
<dbReference type="InterPro" id="IPR051310">
    <property type="entry name" value="MCP_chemotaxis"/>
</dbReference>
<feature type="non-terminal residue" evidence="4">
    <location>
        <position position="283"/>
    </location>
</feature>
<keyword evidence="2" id="KW-0472">Membrane</keyword>
<reference evidence="4" key="1">
    <citation type="journal article" date="2015" name="Nature">
        <title>Complex archaea that bridge the gap between prokaryotes and eukaryotes.</title>
        <authorList>
            <person name="Spang A."/>
            <person name="Saw J.H."/>
            <person name="Jorgensen S.L."/>
            <person name="Zaremba-Niedzwiedzka K."/>
            <person name="Martijn J."/>
            <person name="Lind A.E."/>
            <person name="van Eijk R."/>
            <person name="Schleper C."/>
            <person name="Guy L."/>
            <person name="Ettema T.J."/>
        </authorList>
    </citation>
    <scope>NUCLEOTIDE SEQUENCE</scope>
</reference>
<evidence type="ECO:0000256" key="2">
    <source>
        <dbReference type="SAM" id="Phobius"/>
    </source>
</evidence>
<keyword evidence="2" id="KW-1133">Transmembrane helix</keyword>
<organism evidence="4">
    <name type="scientific">marine sediment metagenome</name>
    <dbReference type="NCBI Taxonomy" id="412755"/>
    <lineage>
        <taxon>unclassified sequences</taxon>
        <taxon>metagenomes</taxon>
        <taxon>ecological metagenomes</taxon>
    </lineage>
</organism>
<dbReference type="Pfam" id="PF12729">
    <property type="entry name" value="4HB_MCP_1"/>
    <property type="match status" value="1"/>
</dbReference>
<accession>A0A0F9IG26</accession>
<keyword evidence="1" id="KW-0145">Chemotaxis</keyword>
<dbReference type="GO" id="GO:0006935">
    <property type="term" value="P:chemotaxis"/>
    <property type="evidence" value="ECO:0007669"/>
    <property type="project" value="UniProtKB-KW"/>
</dbReference>
<feature type="transmembrane region" description="Helical" evidence="2">
    <location>
        <begin position="190"/>
        <end position="210"/>
    </location>
</feature>
<dbReference type="EMBL" id="LAZR01021151">
    <property type="protein sequence ID" value="KKL86322.1"/>
    <property type="molecule type" value="Genomic_DNA"/>
</dbReference>
<protein>
    <recommendedName>
        <fullName evidence="3">Chemotaxis methyl-accepting receptor HlyB-like 4HB MCP domain-containing protein</fullName>
    </recommendedName>
</protein>
<proteinExistence type="predicted"/>
<dbReference type="Gene3D" id="1.10.287.950">
    <property type="entry name" value="Methyl-accepting chemotaxis protein"/>
    <property type="match status" value="1"/>
</dbReference>
<dbReference type="PANTHER" id="PTHR43531:SF11">
    <property type="entry name" value="METHYL-ACCEPTING CHEMOTAXIS PROTEIN 3"/>
    <property type="match status" value="1"/>
</dbReference>
<dbReference type="GO" id="GO:0005886">
    <property type="term" value="C:plasma membrane"/>
    <property type="evidence" value="ECO:0007669"/>
    <property type="project" value="TreeGrafter"/>
</dbReference>
<name>A0A0F9IG26_9ZZZZ</name>
<evidence type="ECO:0000259" key="3">
    <source>
        <dbReference type="Pfam" id="PF12729"/>
    </source>
</evidence>
<dbReference type="InterPro" id="IPR024478">
    <property type="entry name" value="HlyB_4HB_MCP"/>
</dbReference>
<dbReference type="GO" id="GO:0004888">
    <property type="term" value="F:transmembrane signaling receptor activity"/>
    <property type="evidence" value="ECO:0007669"/>
    <property type="project" value="TreeGrafter"/>
</dbReference>
<gene>
    <name evidence="4" type="ORF">LCGC14_1945910</name>
</gene>
<dbReference type="PANTHER" id="PTHR43531">
    <property type="entry name" value="PROTEIN ICFG"/>
    <property type="match status" value="1"/>
</dbReference>
<evidence type="ECO:0000313" key="4">
    <source>
        <dbReference type="EMBL" id="KKL86322.1"/>
    </source>
</evidence>
<feature type="domain" description="Chemotaxis methyl-accepting receptor HlyB-like 4HB MCP" evidence="3">
    <location>
        <begin position="3"/>
        <end position="179"/>
    </location>
</feature>
<sequence>MAMTVGKKIGFGFTLVLALTVVLALVGIVQITNVKAGVDDIADVHVPLTEAVTSIDAEATHQNLVASLYVIHKEDKQIEEFNEADAEVDKHLGEAKAIVESDQDLVEKGFGNAVDEIATRHDAFVSAAKALIAVTKAGADPAKIQEAADDVEKAYDPFMAKVDAFLEDNQTESTSVSDGAADAASLASTLLIVIGTVAVVIGAVLAFVIARGIAKVLRRIVGGLSAGSEQTSSAAGQVSSASQSLAQGASEQAAAIEETTSSVEEMASMIKQNAGNADEAKGL</sequence>
<keyword evidence="2" id="KW-0812">Transmembrane</keyword>
<comment type="caution">
    <text evidence="4">The sequence shown here is derived from an EMBL/GenBank/DDBJ whole genome shotgun (WGS) entry which is preliminary data.</text>
</comment>
<dbReference type="AlphaFoldDB" id="A0A0F9IG26"/>